<dbReference type="InterPro" id="IPR045339">
    <property type="entry name" value="DUF6534"/>
</dbReference>
<keyword evidence="1" id="KW-1133">Transmembrane helix</keyword>
<organism evidence="3 4">
    <name type="scientific">Crepidotus variabilis</name>
    <dbReference type="NCBI Taxonomy" id="179855"/>
    <lineage>
        <taxon>Eukaryota</taxon>
        <taxon>Fungi</taxon>
        <taxon>Dikarya</taxon>
        <taxon>Basidiomycota</taxon>
        <taxon>Agaricomycotina</taxon>
        <taxon>Agaricomycetes</taxon>
        <taxon>Agaricomycetidae</taxon>
        <taxon>Agaricales</taxon>
        <taxon>Agaricineae</taxon>
        <taxon>Crepidotaceae</taxon>
        <taxon>Crepidotus</taxon>
    </lineage>
</organism>
<proteinExistence type="predicted"/>
<name>A0A9P6ECJ3_9AGAR</name>
<feature type="transmembrane region" description="Helical" evidence="1">
    <location>
        <begin position="255"/>
        <end position="275"/>
    </location>
</feature>
<keyword evidence="1" id="KW-0472">Membrane</keyword>
<dbReference type="AlphaFoldDB" id="A0A9P6ECJ3"/>
<keyword evidence="1" id="KW-0812">Transmembrane</keyword>
<dbReference type="Proteomes" id="UP000807306">
    <property type="component" value="Unassembled WGS sequence"/>
</dbReference>
<feature type="transmembrane region" description="Helical" evidence="1">
    <location>
        <begin position="145"/>
        <end position="168"/>
    </location>
</feature>
<sequence>MSAPHSTTSALPIPPNIGAIAGPLVNDLNKLLSELTNRLKLIGYLLHWGLFGVLSTQVYVYHLAFPEDPLRTQALVYGVYLVEFVQTMLFTVTAFNTFAKGFGSMMAIIDGSLLWFSVPIMSSVVTFIVQVFYAYRIYKVGKAKAIAGAVILLACGQLGGGVATGVIAHQIRDFTNFLVVKTLIATGVWNGCSALCDVVIAGAMTYYLQKHNSRRSSTRRIVQRIIRLVIETGTLTAVLAIVNLALSVLPGQPTYFQTTSAVLGKMYSNTMMVVFNSRMRIGRLQESEGYNSSSAIASADLHEHFTRSPRYVEQIVALEPQRRNIIKASSRKETGEF</sequence>
<feature type="transmembrane region" description="Helical" evidence="1">
    <location>
        <begin position="113"/>
        <end position="133"/>
    </location>
</feature>
<dbReference type="PANTHER" id="PTHR40465">
    <property type="entry name" value="CHROMOSOME 1, WHOLE GENOME SHOTGUN SEQUENCE"/>
    <property type="match status" value="1"/>
</dbReference>
<feature type="transmembrane region" description="Helical" evidence="1">
    <location>
        <begin position="74"/>
        <end position="93"/>
    </location>
</feature>
<feature type="transmembrane region" description="Helical" evidence="1">
    <location>
        <begin position="228"/>
        <end position="249"/>
    </location>
</feature>
<accession>A0A9P6ECJ3</accession>
<keyword evidence="4" id="KW-1185">Reference proteome</keyword>
<dbReference type="Pfam" id="PF20152">
    <property type="entry name" value="DUF6534"/>
    <property type="match status" value="1"/>
</dbReference>
<feature type="transmembrane region" description="Helical" evidence="1">
    <location>
        <begin position="188"/>
        <end position="208"/>
    </location>
</feature>
<dbReference type="EMBL" id="MU157872">
    <property type="protein sequence ID" value="KAF9526408.1"/>
    <property type="molecule type" value="Genomic_DNA"/>
</dbReference>
<comment type="caution">
    <text evidence="3">The sequence shown here is derived from an EMBL/GenBank/DDBJ whole genome shotgun (WGS) entry which is preliminary data.</text>
</comment>
<protein>
    <recommendedName>
        <fullName evidence="2">DUF6534 domain-containing protein</fullName>
    </recommendedName>
</protein>
<evidence type="ECO:0000259" key="2">
    <source>
        <dbReference type="Pfam" id="PF20152"/>
    </source>
</evidence>
<reference evidence="3" key="1">
    <citation type="submission" date="2020-11" db="EMBL/GenBank/DDBJ databases">
        <authorList>
            <consortium name="DOE Joint Genome Institute"/>
            <person name="Ahrendt S."/>
            <person name="Riley R."/>
            <person name="Andreopoulos W."/>
            <person name="Labutti K."/>
            <person name="Pangilinan J."/>
            <person name="Ruiz-Duenas F.J."/>
            <person name="Barrasa J.M."/>
            <person name="Sanchez-Garcia M."/>
            <person name="Camarero S."/>
            <person name="Miyauchi S."/>
            <person name="Serrano A."/>
            <person name="Linde D."/>
            <person name="Babiker R."/>
            <person name="Drula E."/>
            <person name="Ayuso-Fernandez I."/>
            <person name="Pacheco R."/>
            <person name="Padilla G."/>
            <person name="Ferreira P."/>
            <person name="Barriuso J."/>
            <person name="Kellner H."/>
            <person name="Castanera R."/>
            <person name="Alfaro M."/>
            <person name="Ramirez L."/>
            <person name="Pisabarro A.G."/>
            <person name="Kuo A."/>
            <person name="Tritt A."/>
            <person name="Lipzen A."/>
            <person name="He G."/>
            <person name="Yan M."/>
            <person name="Ng V."/>
            <person name="Cullen D."/>
            <person name="Martin F."/>
            <person name="Rosso M.-N."/>
            <person name="Henrissat B."/>
            <person name="Hibbett D."/>
            <person name="Martinez A.T."/>
            <person name="Grigoriev I.V."/>
        </authorList>
    </citation>
    <scope>NUCLEOTIDE SEQUENCE</scope>
    <source>
        <strain evidence="3">CBS 506.95</strain>
    </source>
</reference>
<gene>
    <name evidence="3" type="ORF">CPB83DRAFT_467878</name>
</gene>
<dbReference type="PANTHER" id="PTHR40465:SF1">
    <property type="entry name" value="DUF6534 DOMAIN-CONTAINING PROTEIN"/>
    <property type="match status" value="1"/>
</dbReference>
<evidence type="ECO:0000256" key="1">
    <source>
        <dbReference type="SAM" id="Phobius"/>
    </source>
</evidence>
<feature type="domain" description="DUF6534" evidence="2">
    <location>
        <begin position="193"/>
        <end position="279"/>
    </location>
</feature>
<feature type="transmembrane region" description="Helical" evidence="1">
    <location>
        <begin position="41"/>
        <end position="62"/>
    </location>
</feature>
<evidence type="ECO:0000313" key="4">
    <source>
        <dbReference type="Proteomes" id="UP000807306"/>
    </source>
</evidence>
<evidence type="ECO:0000313" key="3">
    <source>
        <dbReference type="EMBL" id="KAF9526408.1"/>
    </source>
</evidence>
<dbReference type="OrthoDB" id="3223377at2759"/>